<name>A0A975SZF7_9ACTN</name>
<sequence length="106" mass="11241">MLAGAKAATDRSEPLDLVMFADRNRSLRSCMVAVDHALTVARTAFPLLEVRVNLGLRDAPGWESALSGRVTEVVLDRDAAARWAGRFAGLPLTVVEEPCGPSPGGP</sequence>
<accession>A0A975SZF7</accession>
<evidence type="ECO:0000313" key="2">
    <source>
        <dbReference type="Proteomes" id="UP000683575"/>
    </source>
</evidence>
<reference evidence="1" key="1">
    <citation type="submission" date="2021-06" db="EMBL/GenBank/DDBJ databases">
        <title>Complete genome sequence of Nocardioides sp. G188.</title>
        <authorList>
            <person name="Im W.-T."/>
        </authorList>
    </citation>
    <scope>NUCLEOTIDE SEQUENCE</scope>
    <source>
        <strain evidence="1">G188</strain>
    </source>
</reference>
<gene>
    <name evidence="1" type="ORF">KRR39_02670</name>
</gene>
<dbReference type="Proteomes" id="UP000683575">
    <property type="component" value="Chromosome"/>
</dbReference>
<proteinExistence type="predicted"/>
<dbReference type="AlphaFoldDB" id="A0A975SZF7"/>
<dbReference type="EMBL" id="CP077062">
    <property type="protein sequence ID" value="QWZ08777.1"/>
    <property type="molecule type" value="Genomic_DNA"/>
</dbReference>
<organism evidence="1 2">
    <name type="scientific">Nocardioides panacis</name>
    <dbReference type="NCBI Taxonomy" id="2849501"/>
    <lineage>
        <taxon>Bacteria</taxon>
        <taxon>Bacillati</taxon>
        <taxon>Actinomycetota</taxon>
        <taxon>Actinomycetes</taxon>
        <taxon>Propionibacteriales</taxon>
        <taxon>Nocardioidaceae</taxon>
        <taxon>Nocardioides</taxon>
    </lineage>
</organism>
<evidence type="ECO:0000313" key="1">
    <source>
        <dbReference type="EMBL" id="QWZ08777.1"/>
    </source>
</evidence>
<dbReference type="RefSeq" id="WP_216940529.1">
    <property type="nucleotide sequence ID" value="NZ_CP077062.1"/>
</dbReference>
<keyword evidence="2" id="KW-1185">Reference proteome</keyword>
<protein>
    <submittedName>
        <fullName evidence="1">Uncharacterized protein</fullName>
    </submittedName>
</protein>
<dbReference type="KEGG" id="nps:KRR39_02670"/>